<sequence length="674" mass="74169">MGDLNYKAFISYSHGDGKLVDWLHKRLEAYRPPRGVGPADARPLRPIFRDRAELSAAADLGGAIREALDRSEHLIVVCSEASRRSKWVGEEIRHFLSTHGPQRVICVLVDAPEGGGEVIDCLPPVLREAFPPGGEPLAADLRPGGDGRRLAFLKVASTLLGVRLDNLIQRDARRRQRWMAATTAGALGVAVVTGVLAVVAFDARREAEAQRAEAEDLVAYMLGDLRKKLEPVGRLDVLDGVGARALAHYAHVDARDLDDEDLSQQAKAQTLLGEIRDKRGDLKGARQAFSQAALTSEALSNRNPQDGKRLYDHAQNVFWLAYVDWRLARTADAEAGFRRYGELAERLTKLDPNNLDWRMEVAYARNNLGTLLLDEGRSKDALAAFDDARIRFEAAAKASPDAVQPVKDLADAHAWLSDTHYRSGNLAQAYEQRAIAQSIVAGLLKRDPENRPMAAKLYAGQLALARRALDLGRVEEARRLVDGARRGFRDLTALDPENATWLDYAANVELDAFDVAFAAGDLPAARAAHAEAVRRIERLRSLNPEVYAWMARLNGKLRVQAIRLAERDGRPEAARAAAREIEQSLASRKKGEGDAQLEEWLLGMARLTQGRSAEVISLLGPRREALSPETLYVLARALHGQGRISEASAIVNKLRLHGYARPDFVAFSRDSSLG</sequence>
<name>A0A2N5D702_9CAUL</name>
<dbReference type="OrthoDB" id="7308181at2"/>
<keyword evidence="1" id="KW-0812">Transmembrane</keyword>
<evidence type="ECO:0000259" key="2">
    <source>
        <dbReference type="Pfam" id="PF13676"/>
    </source>
</evidence>
<keyword evidence="1" id="KW-1133">Transmembrane helix</keyword>
<dbReference type="InterPro" id="IPR011990">
    <property type="entry name" value="TPR-like_helical_dom_sf"/>
</dbReference>
<evidence type="ECO:0000313" key="3">
    <source>
        <dbReference type="EMBL" id="PLR21845.1"/>
    </source>
</evidence>
<feature type="transmembrane region" description="Helical" evidence="1">
    <location>
        <begin position="178"/>
        <end position="201"/>
    </location>
</feature>
<dbReference type="EMBL" id="PJRS01000041">
    <property type="protein sequence ID" value="PLR21845.1"/>
    <property type="molecule type" value="Genomic_DNA"/>
</dbReference>
<dbReference type="Proteomes" id="UP000234479">
    <property type="component" value="Unassembled WGS sequence"/>
</dbReference>
<gene>
    <name evidence="3" type="ORF">SGCZBJ_19925</name>
</gene>
<keyword evidence="1" id="KW-0472">Membrane</keyword>
<dbReference type="InterPro" id="IPR000157">
    <property type="entry name" value="TIR_dom"/>
</dbReference>
<dbReference type="Gene3D" id="1.25.40.10">
    <property type="entry name" value="Tetratricopeptide repeat domain"/>
    <property type="match status" value="2"/>
</dbReference>
<dbReference type="InterPro" id="IPR035897">
    <property type="entry name" value="Toll_tir_struct_dom_sf"/>
</dbReference>
<keyword evidence="4" id="KW-1185">Reference proteome</keyword>
<dbReference type="SUPFAM" id="SSF48452">
    <property type="entry name" value="TPR-like"/>
    <property type="match status" value="2"/>
</dbReference>
<dbReference type="AlphaFoldDB" id="A0A2N5D702"/>
<evidence type="ECO:0000256" key="1">
    <source>
        <dbReference type="SAM" id="Phobius"/>
    </source>
</evidence>
<dbReference type="RefSeq" id="WP_101719682.1">
    <property type="nucleotide sequence ID" value="NZ_PJRS01000041.1"/>
</dbReference>
<feature type="domain" description="TIR" evidence="2">
    <location>
        <begin position="9"/>
        <end position="111"/>
    </location>
</feature>
<dbReference type="Gene3D" id="3.40.50.10140">
    <property type="entry name" value="Toll/interleukin-1 receptor homology (TIR) domain"/>
    <property type="match status" value="1"/>
</dbReference>
<accession>A0A2N5D702</accession>
<reference evidence="3 4" key="1">
    <citation type="submission" date="2017-12" db="EMBL/GenBank/DDBJ databases">
        <title>The genome sequence of Caulobacter sp. 410.</title>
        <authorList>
            <person name="Gao J."/>
            <person name="Mao X."/>
            <person name="Sun J."/>
        </authorList>
    </citation>
    <scope>NUCLEOTIDE SEQUENCE [LARGE SCALE GENOMIC DNA]</scope>
    <source>
        <strain evidence="3 4">410</strain>
    </source>
</reference>
<comment type="caution">
    <text evidence="3">The sequence shown here is derived from an EMBL/GenBank/DDBJ whole genome shotgun (WGS) entry which is preliminary data.</text>
</comment>
<dbReference type="GO" id="GO:0007165">
    <property type="term" value="P:signal transduction"/>
    <property type="evidence" value="ECO:0007669"/>
    <property type="project" value="InterPro"/>
</dbReference>
<dbReference type="SUPFAM" id="SSF52200">
    <property type="entry name" value="Toll/Interleukin receptor TIR domain"/>
    <property type="match status" value="1"/>
</dbReference>
<proteinExistence type="predicted"/>
<evidence type="ECO:0000313" key="4">
    <source>
        <dbReference type="Proteomes" id="UP000234479"/>
    </source>
</evidence>
<dbReference type="Pfam" id="PF13676">
    <property type="entry name" value="TIR_2"/>
    <property type="match status" value="1"/>
</dbReference>
<organism evidence="3 4">
    <name type="scientific">Caulobacter zeae</name>
    <dbReference type="NCBI Taxonomy" id="2055137"/>
    <lineage>
        <taxon>Bacteria</taxon>
        <taxon>Pseudomonadati</taxon>
        <taxon>Pseudomonadota</taxon>
        <taxon>Alphaproteobacteria</taxon>
        <taxon>Caulobacterales</taxon>
        <taxon>Caulobacteraceae</taxon>
        <taxon>Caulobacter</taxon>
    </lineage>
</organism>
<protein>
    <recommendedName>
        <fullName evidence="2">TIR domain-containing protein</fullName>
    </recommendedName>
</protein>